<protein>
    <submittedName>
        <fullName evidence="3">Putative HTH-type transcriptional regulator YttP</fullName>
    </submittedName>
</protein>
<comment type="caution">
    <text evidence="3">The sequence shown here is derived from an EMBL/GenBank/DDBJ whole genome shotgun (WGS) entry which is preliminary data.</text>
</comment>
<name>A0A644VNY3_9ZZZZ</name>
<dbReference type="InterPro" id="IPR001647">
    <property type="entry name" value="HTH_TetR"/>
</dbReference>
<dbReference type="InterPro" id="IPR050109">
    <property type="entry name" value="HTH-type_TetR-like_transc_reg"/>
</dbReference>
<dbReference type="PANTHER" id="PTHR30328">
    <property type="entry name" value="TRANSCRIPTIONAL REPRESSOR"/>
    <property type="match status" value="1"/>
</dbReference>
<dbReference type="PANTHER" id="PTHR30328:SF54">
    <property type="entry name" value="HTH-TYPE TRANSCRIPTIONAL REPRESSOR SCO4008"/>
    <property type="match status" value="1"/>
</dbReference>
<evidence type="ECO:0000256" key="1">
    <source>
        <dbReference type="ARBA" id="ARBA00023125"/>
    </source>
</evidence>
<dbReference type="PROSITE" id="PS50977">
    <property type="entry name" value="HTH_TETR_2"/>
    <property type="match status" value="1"/>
</dbReference>
<evidence type="ECO:0000313" key="3">
    <source>
        <dbReference type="EMBL" id="MPL93124.1"/>
    </source>
</evidence>
<dbReference type="Gene3D" id="1.10.357.10">
    <property type="entry name" value="Tetracycline Repressor, domain 2"/>
    <property type="match status" value="1"/>
</dbReference>
<reference evidence="3" key="1">
    <citation type="submission" date="2019-08" db="EMBL/GenBank/DDBJ databases">
        <authorList>
            <person name="Kucharzyk K."/>
            <person name="Murdoch R.W."/>
            <person name="Higgins S."/>
            <person name="Loffler F."/>
        </authorList>
    </citation>
    <scope>NUCLEOTIDE SEQUENCE</scope>
</reference>
<organism evidence="3">
    <name type="scientific">bioreactor metagenome</name>
    <dbReference type="NCBI Taxonomy" id="1076179"/>
    <lineage>
        <taxon>unclassified sequences</taxon>
        <taxon>metagenomes</taxon>
        <taxon>ecological metagenomes</taxon>
    </lineage>
</organism>
<dbReference type="AlphaFoldDB" id="A0A644VNY3"/>
<dbReference type="SUPFAM" id="SSF46689">
    <property type="entry name" value="Homeodomain-like"/>
    <property type="match status" value="1"/>
</dbReference>
<dbReference type="EMBL" id="VSSQ01000381">
    <property type="protein sequence ID" value="MPL93124.1"/>
    <property type="molecule type" value="Genomic_DNA"/>
</dbReference>
<proteinExistence type="predicted"/>
<gene>
    <name evidence="3" type="primary">yttP_1</name>
    <name evidence="3" type="ORF">SDC9_39250</name>
</gene>
<dbReference type="InterPro" id="IPR009057">
    <property type="entry name" value="Homeodomain-like_sf"/>
</dbReference>
<dbReference type="InterPro" id="IPR036271">
    <property type="entry name" value="Tet_transcr_reg_TetR-rel_C_sf"/>
</dbReference>
<sequence length="195" mass="21953">MPKKTEQDSSTAEKILQAAIDLFATNDFTGVSIKDISRRSEVNSALISYYFGGKKQLYQKVLDICTDLFINFIDNLNKQDLDPAEKLRLYVKDVSAIEISNNTRAQLVFREITNPSGVCNDFVKSKLLKIHEFLLSIVEEGKAVGTIYPKLDASHVAFTLESIISFFCLTKHLVDEDKTYLSEVLNSYLASVIKV</sequence>
<evidence type="ECO:0000259" key="2">
    <source>
        <dbReference type="PROSITE" id="PS50977"/>
    </source>
</evidence>
<dbReference type="GO" id="GO:0003677">
    <property type="term" value="F:DNA binding"/>
    <property type="evidence" value="ECO:0007669"/>
    <property type="project" value="UniProtKB-KW"/>
</dbReference>
<accession>A0A644VNY3</accession>
<dbReference type="Gene3D" id="1.10.10.60">
    <property type="entry name" value="Homeodomain-like"/>
    <property type="match status" value="1"/>
</dbReference>
<dbReference type="SUPFAM" id="SSF48498">
    <property type="entry name" value="Tetracyclin repressor-like, C-terminal domain"/>
    <property type="match status" value="1"/>
</dbReference>
<dbReference type="Pfam" id="PF00440">
    <property type="entry name" value="TetR_N"/>
    <property type="match status" value="1"/>
</dbReference>
<keyword evidence="1" id="KW-0238">DNA-binding</keyword>
<feature type="domain" description="HTH tetR-type" evidence="2">
    <location>
        <begin position="9"/>
        <end position="69"/>
    </location>
</feature>